<dbReference type="InterPro" id="IPR051932">
    <property type="entry name" value="Bact_StressResp_Reg"/>
</dbReference>
<evidence type="ECO:0000313" key="4">
    <source>
        <dbReference type="Proteomes" id="UP000198571"/>
    </source>
</evidence>
<evidence type="ECO:0000313" key="3">
    <source>
        <dbReference type="EMBL" id="SER57339.1"/>
    </source>
</evidence>
<dbReference type="Proteomes" id="UP000198571">
    <property type="component" value="Unassembled WGS sequence"/>
</dbReference>
<dbReference type="AlphaFoldDB" id="A0A1H9QBS4"/>
<dbReference type="InterPro" id="IPR002645">
    <property type="entry name" value="STAS_dom"/>
</dbReference>
<dbReference type="EMBL" id="FOGT01000002">
    <property type="protein sequence ID" value="SER57339.1"/>
    <property type="molecule type" value="Genomic_DNA"/>
</dbReference>
<dbReference type="PANTHER" id="PTHR33745:SF3">
    <property type="entry name" value="RSBT CO-ANTAGONIST PROTEIN RSBRC"/>
    <property type="match status" value="1"/>
</dbReference>
<proteinExistence type="predicted"/>
<protein>
    <submittedName>
        <fullName evidence="3">RsbT co-antagonist protein RsbR</fullName>
    </submittedName>
</protein>
<dbReference type="RefSeq" id="WP_177174161.1">
    <property type="nucleotide sequence ID" value="NZ_FOGT01000002.1"/>
</dbReference>
<keyword evidence="1" id="KW-0597">Phosphoprotein</keyword>
<dbReference type="Pfam" id="PF01740">
    <property type="entry name" value="STAS"/>
    <property type="match status" value="1"/>
</dbReference>
<keyword evidence="4" id="KW-1185">Reference proteome</keyword>
<dbReference type="PANTHER" id="PTHR33745">
    <property type="entry name" value="RSBT ANTAGONIST PROTEIN RSBS-RELATED"/>
    <property type="match status" value="1"/>
</dbReference>
<dbReference type="STRING" id="1601833.SAMN05518684_102109"/>
<evidence type="ECO:0000256" key="1">
    <source>
        <dbReference type="ARBA" id="ARBA00022553"/>
    </source>
</evidence>
<reference evidence="4" key="1">
    <citation type="submission" date="2016-10" db="EMBL/GenBank/DDBJ databases">
        <authorList>
            <person name="Varghese N."/>
            <person name="Submissions S."/>
        </authorList>
    </citation>
    <scope>NUCLEOTIDE SEQUENCE [LARGE SCALE GENOMIC DNA]</scope>
    <source>
        <strain evidence="4">S9</strain>
    </source>
</reference>
<evidence type="ECO:0000259" key="2">
    <source>
        <dbReference type="PROSITE" id="PS50801"/>
    </source>
</evidence>
<dbReference type="CDD" id="cd07041">
    <property type="entry name" value="STAS_RsbR_RsbS_like"/>
    <property type="match status" value="1"/>
</dbReference>
<dbReference type="PROSITE" id="PS50801">
    <property type="entry name" value="STAS"/>
    <property type="match status" value="1"/>
</dbReference>
<name>A0A1H9QBS4_9BACI</name>
<gene>
    <name evidence="3" type="ORF">SAMN05518684_102109</name>
</gene>
<dbReference type="Gene3D" id="3.30.750.24">
    <property type="entry name" value="STAS domain"/>
    <property type="match status" value="1"/>
</dbReference>
<dbReference type="InterPro" id="IPR036513">
    <property type="entry name" value="STAS_dom_sf"/>
</dbReference>
<sequence length="281" mass="33065">MYQNEKLYDYLMEHTDEITEEWYNSVKISAPEGIYSSPDSQVIDNLKRQNNDFHKRFFAVFNSEIDTFENSIKEWIDEIAKDEEHLNTPLHLILNEFNRTEEQYYRLLDQYVDEVENQYSVKEIIHWYRIIDDWFRKISVRFVEEHTKYAKQRIEAQEEVIMELSSPVISLSPQVALLPLVGNIDSFRSKIILDKTIDQCSKQRVNYLLLDLSGVVTIDEIVAEELMHLIRALKLIGVTTTLSGMRPELARSTVQLGIMFEEVTIKPSLAEAIQSREFTFK</sequence>
<feature type="domain" description="STAS" evidence="2">
    <location>
        <begin position="165"/>
        <end position="276"/>
    </location>
</feature>
<organism evidence="3 4">
    <name type="scientific">Salipaludibacillus aurantiacus</name>
    <dbReference type="NCBI Taxonomy" id="1601833"/>
    <lineage>
        <taxon>Bacteria</taxon>
        <taxon>Bacillati</taxon>
        <taxon>Bacillota</taxon>
        <taxon>Bacilli</taxon>
        <taxon>Bacillales</taxon>
        <taxon>Bacillaceae</taxon>
    </lineage>
</organism>
<dbReference type="SUPFAM" id="SSF52091">
    <property type="entry name" value="SpoIIaa-like"/>
    <property type="match status" value="1"/>
</dbReference>
<accession>A0A1H9QBS4</accession>